<evidence type="ECO:0000313" key="2">
    <source>
        <dbReference type="EMBL" id="MQY06060.1"/>
    </source>
</evidence>
<organism evidence="2 3">
    <name type="scientific">Actinomadura macrotermitis</name>
    <dbReference type="NCBI Taxonomy" id="2585200"/>
    <lineage>
        <taxon>Bacteria</taxon>
        <taxon>Bacillati</taxon>
        <taxon>Actinomycetota</taxon>
        <taxon>Actinomycetes</taxon>
        <taxon>Streptosporangiales</taxon>
        <taxon>Thermomonosporaceae</taxon>
        <taxon>Actinomadura</taxon>
    </lineage>
</organism>
<dbReference type="Proteomes" id="UP000487268">
    <property type="component" value="Unassembled WGS sequence"/>
</dbReference>
<name>A0A7K0BXZ5_9ACTN</name>
<dbReference type="AlphaFoldDB" id="A0A7K0BXZ5"/>
<feature type="compositionally biased region" description="Basic and acidic residues" evidence="1">
    <location>
        <begin position="253"/>
        <end position="271"/>
    </location>
</feature>
<keyword evidence="3" id="KW-1185">Reference proteome</keyword>
<feature type="region of interest" description="Disordered" evidence="1">
    <location>
        <begin position="106"/>
        <end position="128"/>
    </location>
</feature>
<accession>A0A7K0BXZ5</accession>
<evidence type="ECO:0000313" key="3">
    <source>
        <dbReference type="Proteomes" id="UP000487268"/>
    </source>
</evidence>
<proteinExistence type="predicted"/>
<comment type="caution">
    <text evidence="2">The sequence shown here is derived from an EMBL/GenBank/DDBJ whole genome shotgun (WGS) entry which is preliminary data.</text>
</comment>
<feature type="region of interest" description="Disordered" evidence="1">
    <location>
        <begin position="155"/>
        <end position="271"/>
    </location>
</feature>
<protein>
    <submittedName>
        <fullName evidence="2">Uncharacterized protein</fullName>
    </submittedName>
</protein>
<evidence type="ECO:0000256" key="1">
    <source>
        <dbReference type="SAM" id="MobiDB-lite"/>
    </source>
</evidence>
<sequence>MRFRNSRLRAKVTAPPVSPTALWAFAARATPREGVNLPRVGACDARPARGAGARGTGRVRATELHSGAIDPVYRAHPENAAPDDERPAKDIRTPLELNRIREVPSQEDALTSGHIRPAGHTQFTGLAGSRPMNTVRALIGIRHCEPVICDGLPESSEPAPFQNLEDRNRRAVPRNVPRTAPQPPETAAEPEEEPPVPEDPTTPSGLPVRVPQTSLAPPLCDGAPQDADPEEPARTPAEIQRIMGSYQRGTRRGRSDAAETLGKHAEGEDEQ</sequence>
<reference evidence="2 3" key="1">
    <citation type="submission" date="2019-10" db="EMBL/GenBank/DDBJ databases">
        <title>Actinomadura rubteroloni sp. nov. and Actinomadura macrotermitis sp. nov., isolated from the gut of fungus growing-termite Macrotermes natalensis.</title>
        <authorList>
            <person name="Benndorf R."/>
            <person name="Martin K."/>
            <person name="Kuefner M."/>
            <person name="De Beer W."/>
            <person name="Kaster A.-K."/>
            <person name="Vollmers J."/>
            <person name="Poulsen M."/>
            <person name="Beemelmanns C."/>
        </authorList>
    </citation>
    <scope>NUCLEOTIDE SEQUENCE [LARGE SCALE GENOMIC DNA]</scope>
    <source>
        <strain evidence="2 3">RB68</strain>
    </source>
</reference>
<gene>
    <name evidence="2" type="ORF">ACRB68_41400</name>
</gene>
<dbReference type="EMBL" id="WEGH01000002">
    <property type="protein sequence ID" value="MQY06060.1"/>
    <property type="molecule type" value="Genomic_DNA"/>
</dbReference>